<sequence>MKRTLSFFTLALLCHFVNAQDTATFKKRAMALITDKFPVTRTFDIQYQQYLPGNFDSELYDRHFSKAKIQTHYRLKVAANIPLLETKKWRITGSANYRYEAFKFKDVEAAPNFAEAGLDNNKHEFHYFSGAISATYFSVLFKKPVIYTASIIVDGSEKDIERLNGFVSATMFLKRNRQTRIGVGVMAFIDPAMQIPFAPIIMIEHQFRNAVWTMDLILPQRLLFKRPIFENGRLSIGSELANDNFYTYPNSSLFKSKVYDYRQLELRSGITYEHKLNSFIIATFKTGVSNVFSSRLSARGESSKNYVLSTTAGAAGYFSVGLSFNPSLKKKKQP</sequence>
<dbReference type="AlphaFoldDB" id="A0A6N8J5N1"/>
<protein>
    <recommendedName>
        <fullName evidence="4">DUF4421 domain-containing protein</fullName>
    </recommendedName>
</protein>
<keyword evidence="3" id="KW-1185">Reference proteome</keyword>
<comment type="caution">
    <text evidence="2">The sequence shown here is derived from an EMBL/GenBank/DDBJ whole genome shotgun (WGS) entry which is preliminary data.</text>
</comment>
<evidence type="ECO:0000256" key="1">
    <source>
        <dbReference type="SAM" id="SignalP"/>
    </source>
</evidence>
<evidence type="ECO:0000313" key="3">
    <source>
        <dbReference type="Proteomes" id="UP000468388"/>
    </source>
</evidence>
<dbReference type="RefSeq" id="WP_157298241.1">
    <property type="nucleotide sequence ID" value="NZ_BAAAZB010000005.1"/>
</dbReference>
<dbReference type="EMBL" id="WRXO01000001">
    <property type="protein sequence ID" value="MVT39576.1"/>
    <property type="molecule type" value="Genomic_DNA"/>
</dbReference>
<reference evidence="2 3" key="1">
    <citation type="submission" date="2019-12" db="EMBL/GenBank/DDBJ databases">
        <title>The draft genomic sequence of strain Chitinophaga oryziterrae JCM 16595.</title>
        <authorList>
            <person name="Zhang X."/>
        </authorList>
    </citation>
    <scope>NUCLEOTIDE SEQUENCE [LARGE SCALE GENOMIC DNA]</scope>
    <source>
        <strain evidence="2 3">JCM 16595</strain>
    </source>
</reference>
<evidence type="ECO:0000313" key="2">
    <source>
        <dbReference type="EMBL" id="MVT39576.1"/>
    </source>
</evidence>
<feature type="chain" id="PRO_5026683843" description="DUF4421 domain-containing protein" evidence="1">
    <location>
        <begin position="20"/>
        <end position="334"/>
    </location>
</feature>
<dbReference type="Proteomes" id="UP000468388">
    <property type="component" value="Unassembled WGS sequence"/>
</dbReference>
<proteinExistence type="predicted"/>
<dbReference type="OrthoDB" id="1027207at2"/>
<evidence type="ECO:0008006" key="4">
    <source>
        <dbReference type="Google" id="ProtNLM"/>
    </source>
</evidence>
<accession>A0A6N8J5N1</accession>
<organism evidence="2 3">
    <name type="scientific">Chitinophaga oryziterrae</name>
    <dbReference type="NCBI Taxonomy" id="1031224"/>
    <lineage>
        <taxon>Bacteria</taxon>
        <taxon>Pseudomonadati</taxon>
        <taxon>Bacteroidota</taxon>
        <taxon>Chitinophagia</taxon>
        <taxon>Chitinophagales</taxon>
        <taxon>Chitinophagaceae</taxon>
        <taxon>Chitinophaga</taxon>
    </lineage>
</organism>
<gene>
    <name evidence="2" type="ORF">GO495_03175</name>
</gene>
<keyword evidence="1" id="KW-0732">Signal</keyword>
<name>A0A6N8J5N1_9BACT</name>
<feature type="signal peptide" evidence="1">
    <location>
        <begin position="1"/>
        <end position="19"/>
    </location>
</feature>